<gene>
    <name evidence="2" type="ORF">N7494_013236</name>
</gene>
<sequence length="112" mass="12900">MTTHNELDSICRDLDTAENLLAQCRREILESEDRKYYQIAAPCAPGQPTWFSDTICRLLTLAPFMMGTRDTIIWYLTYAVRVQDDLDERLRDQVADCQQRLVSASSEPLSQP</sequence>
<keyword evidence="3" id="KW-1185">Reference proteome</keyword>
<organism evidence="2 3">
    <name type="scientific">Penicillium frequentans</name>
    <dbReference type="NCBI Taxonomy" id="3151616"/>
    <lineage>
        <taxon>Eukaryota</taxon>
        <taxon>Fungi</taxon>
        <taxon>Dikarya</taxon>
        <taxon>Ascomycota</taxon>
        <taxon>Pezizomycotina</taxon>
        <taxon>Eurotiomycetes</taxon>
        <taxon>Eurotiomycetidae</taxon>
        <taxon>Eurotiales</taxon>
        <taxon>Aspergillaceae</taxon>
        <taxon>Penicillium</taxon>
    </lineage>
</organism>
<name>A0AAD6CHX0_9EURO</name>
<dbReference type="EMBL" id="JAQIZZ010000011">
    <property type="protein sequence ID" value="KAJ5522922.1"/>
    <property type="molecule type" value="Genomic_DNA"/>
</dbReference>
<dbReference type="Proteomes" id="UP001220324">
    <property type="component" value="Unassembled WGS sequence"/>
</dbReference>
<evidence type="ECO:0000256" key="1">
    <source>
        <dbReference type="SAM" id="Coils"/>
    </source>
</evidence>
<reference evidence="2 3" key="1">
    <citation type="journal article" date="2023" name="IMA Fungus">
        <title>Comparative genomic study of the Penicillium genus elucidates a diverse pangenome and 15 lateral gene transfer events.</title>
        <authorList>
            <person name="Petersen C."/>
            <person name="Sorensen T."/>
            <person name="Nielsen M.R."/>
            <person name="Sondergaard T.E."/>
            <person name="Sorensen J.L."/>
            <person name="Fitzpatrick D.A."/>
            <person name="Frisvad J.C."/>
            <person name="Nielsen K.L."/>
        </authorList>
    </citation>
    <scope>NUCLEOTIDE SEQUENCE [LARGE SCALE GENOMIC DNA]</scope>
    <source>
        <strain evidence="2 3">IBT 35679</strain>
    </source>
</reference>
<comment type="caution">
    <text evidence="2">The sequence shown here is derived from an EMBL/GenBank/DDBJ whole genome shotgun (WGS) entry which is preliminary data.</text>
</comment>
<evidence type="ECO:0000313" key="3">
    <source>
        <dbReference type="Proteomes" id="UP001220324"/>
    </source>
</evidence>
<proteinExistence type="predicted"/>
<feature type="coiled-coil region" evidence="1">
    <location>
        <begin position="7"/>
        <end position="34"/>
    </location>
</feature>
<evidence type="ECO:0000313" key="2">
    <source>
        <dbReference type="EMBL" id="KAJ5522922.1"/>
    </source>
</evidence>
<accession>A0AAD6CHX0</accession>
<protein>
    <submittedName>
        <fullName evidence="2">Uncharacterized protein</fullName>
    </submittedName>
</protein>
<keyword evidence="1" id="KW-0175">Coiled coil</keyword>
<dbReference type="AlphaFoldDB" id="A0AAD6CHX0"/>